<evidence type="ECO:0000256" key="2">
    <source>
        <dbReference type="ARBA" id="ARBA00005268"/>
    </source>
</evidence>
<dbReference type="KEGG" id="fms:M1R53_03870"/>
<accession>A0A9E7DL23</accession>
<feature type="transmembrane region" description="Helical" evidence="6">
    <location>
        <begin position="93"/>
        <end position="113"/>
    </location>
</feature>
<dbReference type="InterPro" id="IPR005226">
    <property type="entry name" value="UPF0014_fam"/>
</dbReference>
<dbReference type="RefSeq" id="WP_249243141.1">
    <property type="nucleotide sequence ID" value="NZ_CP096649.1"/>
</dbReference>
<sequence>MLRDISTTQLILSFAFILVLLIISKLKGLSNQVLIIVASLRMTVQLLITSYLLQYILKSDSSWITLLILVIMEAFAIFNVYKRSKVNKNKLKQIVAICFVGSSLVSIFYYIIIVLAVKPWYDPRYFITICGMLIGNTMTGMSLAINSYKNALNDQRDKIEAALMLGAKPKDAVSKISREAFSSAILPTLNSMLGMGIVLLPGMMTGQILSGTDPMSAILYQITIMIAIVGTVGITTSIFTSLAYKAFFNKREQMLF</sequence>
<dbReference type="EMBL" id="CP096649">
    <property type="protein sequence ID" value="UQK59792.1"/>
    <property type="molecule type" value="Genomic_DNA"/>
</dbReference>
<keyword evidence="5 6" id="KW-0472">Membrane</keyword>
<evidence type="ECO:0000256" key="6">
    <source>
        <dbReference type="SAM" id="Phobius"/>
    </source>
</evidence>
<dbReference type="PANTHER" id="PTHR30028:SF0">
    <property type="entry name" value="PROTEIN ALUMINUM SENSITIVE 3"/>
    <property type="match status" value="1"/>
</dbReference>
<name>A0A9E7DL23_9FIRM</name>
<dbReference type="AlphaFoldDB" id="A0A9E7DL23"/>
<evidence type="ECO:0000256" key="3">
    <source>
        <dbReference type="ARBA" id="ARBA00022692"/>
    </source>
</evidence>
<dbReference type="GO" id="GO:0005886">
    <property type="term" value="C:plasma membrane"/>
    <property type="evidence" value="ECO:0007669"/>
    <property type="project" value="TreeGrafter"/>
</dbReference>
<feature type="transmembrane region" description="Helical" evidence="6">
    <location>
        <begin position="6"/>
        <end position="26"/>
    </location>
</feature>
<comment type="similarity">
    <text evidence="2">Belongs to the UPF0014 family.</text>
</comment>
<evidence type="ECO:0000256" key="1">
    <source>
        <dbReference type="ARBA" id="ARBA00004141"/>
    </source>
</evidence>
<keyword evidence="4 6" id="KW-1133">Transmembrane helix</keyword>
<feature type="transmembrane region" description="Helical" evidence="6">
    <location>
        <begin position="63"/>
        <end position="81"/>
    </location>
</feature>
<dbReference type="PANTHER" id="PTHR30028">
    <property type="entry name" value="UPF0014 INNER MEMBRANE PROTEIN YBBM-RELATED"/>
    <property type="match status" value="1"/>
</dbReference>
<dbReference type="Pfam" id="PF03649">
    <property type="entry name" value="UPF0014"/>
    <property type="match status" value="1"/>
</dbReference>
<feature type="transmembrane region" description="Helical" evidence="6">
    <location>
        <begin position="218"/>
        <end position="244"/>
    </location>
</feature>
<keyword evidence="3 6" id="KW-0812">Transmembrane</keyword>
<evidence type="ECO:0000313" key="7">
    <source>
        <dbReference type="EMBL" id="UQK59792.1"/>
    </source>
</evidence>
<gene>
    <name evidence="7" type="primary">fetB</name>
    <name evidence="7" type="ORF">M1R53_03870</name>
</gene>
<keyword evidence="8" id="KW-1185">Reference proteome</keyword>
<feature type="transmembrane region" description="Helical" evidence="6">
    <location>
        <begin position="184"/>
        <end position="206"/>
    </location>
</feature>
<evidence type="ECO:0000313" key="8">
    <source>
        <dbReference type="Proteomes" id="UP000831151"/>
    </source>
</evidence>
<evidence type="ECO:0000256" key="4">
    <source>
        <dbReference type="ARBA" id="ARBA00022989"/>
    </source>
</evidence>
<protein>
    <submittedName>
        <fullName evidence="7">Iron export ABC transporter permease subunit FetB</fullName>
    </submittedName>
</protein>
<proteinExistence type="inferred from homology"/>
<dbReference type="Proteomes" id="UP000831151">
    <property type="component" value="Chromosome"/>
</dbReference>
<evidence type="ECO:0000256" key="5">
    <source>
        <dbReference type="ARBA" id="ARBA00023136"/>
    </source>
</evidence>
<feature type="transmembrane region" description="Helical" evidence="6">
    <location>
        <begin position="33"/>
        <end position="57"/>
    </location>
</feature>
<feature type="transmembrane region" description="Helical" evidence="6">
    <location>
        <begin position="125"/>
        <end position="148"/>
    </location>
</feature>
<comment type="subcellular location">
    <subcellularLocation>
        <location evidence="1">Membrane</location>
        <topology evidence="1">Multi-pass membrane protein</topology>
    </subcellularLocation>
</comment>
<reference evidence="7" key="1">
    <citation type="submission" date="2022-04" db="EMBL/GenBank/DDBJ databases">
        <title>Complete genome sequences of Ezakiella coagulans and Fenollaria massiliensis.</title>
        <authorList>
            <person name="France M.T."/>
            <person name="Clifford J."/>
            <person name="Narina S."/>
            <person name="Rutt L."/>
            <person name="Ravel J."/>
        </authorList>
    </citation>
    <scope>NUCLEOTIDE SEQUENCE</scope>
    <source>
        <strain evidence="7">C0061C2</strain>
    </source>
</reference>
<organism evidence="7 8">
    <name type="scientific">Fenollaria massiliensis</name>
    <dbReference type="NCBI Taxonomy" id="938288"/>
    <lineage>
        <taxon>Bacteria</taxon>
        <taxon>Bacillati</taxon>
        <taxon>Bacillota</taxon>
        <taxon>Clostridia</taxon>
        <taxon>Eubacteriales</taxon>
        <taxon>Fenollaria</taxon>
    </lineage>
</organism>